<evidence type="ECO:0000313" key="2">
    <source>
        <dbReference type="Proteomes" id="UP001476798"/>
    </source>
</evidence>
<accession>A0ABV0MJS0</accession>
<dbReference type="EMBL" id="JAHRIO010002154">
    <property type="protein sequence ID" value="MEQ2159336.1"/>
    <property type="molecule type" value="Genomic_DNA"/>
</dbReference>
<sequence length="89" mass="9779">MEALRNRPPPPPPRVYSSMEHFLLGLAPSLENLTIPPNIDDTEPISRVIFAVNDIELGVVLQQTVNVQTEIWTAPQGNKCDNSSTLACP</sequence>
<reference evidence="1 2" key="1">
    <citation type="submission" date="2021-06" db="EMBL/GenBank/DDBJ databases">
        <authorList>
            <person name="Palmer J.M."/>
        </authorList>
    </citation>
    <scope>NUCLEOTIDE SEQUENCE [LARGE SCALE GENOMIC DNA]</scope>
    <source>
        <strain evidence="1 2">GA_2019</strain>
        <tissue evidence="1">Muscle</tissue>
    </source>
</reference>
<proteinExistence type="predicted"/>
<name>A0ABV0MJS0_9TELE</name>
<organism evidence="1 2">
    <name type="scientific">Goodea atripinnis</name>
    <dbReference type="NCBI Taxonomy" id="208336"/>
    <lineage>
        <taxon>Eukaryota</taxon>
        <taxon>Metazoa</taxon>
        <taxon>Chordata</taxon>
        <taxon>Craniata</taxon>
        <taxon>Vertebrata</taxon>
        <taxon>Euteleostomi</taxon>
        <taxon>Actinopterygii</taxon>
        <taxon>Neopterygii</taxon>
        <taxon>Teleostei</taxon>
        <taxon>Neoteleostei</taxon>
        <taxon>Acanthomorphata</taxon>
        <taxon>Ovalentaria</taxon>
        <taxon>Atherinomorphae</taxon>
        <taxon>Cyprinodontiformes</taxon>
        <taxon>Goodeidae</taxon>
        <taxon>Goodea</taxon>
    </lineage>
</organism>
<protein>
    <submittedName>
        <fullName evidence="1">Uncharacterized protein</fullName>
    </submittedName>
</protein>
<dbReference type="Proteomes" id="UP001476798">
    <property type="component" value="Unassembled WGS sequence"/>
</dbReference>
<keyword evidence="2" id="KW-1185">Reference proteome</keyword>
<evidence type="ECO:0000313" key="1">
    <source>
        <dbReference type="EMBL" id="MEQ2159336.1"/>
    </source>
</evidence>
<comment type="caution">
    <text evidence="1">The sequence shown here is derived from an EMBL/GenBank/DDBJ whole genome shotgun (WGS) entry which is preliminary data.</text>
</comment>
<gene>
    <name evidence="1" type="ORF">GOODEAATRI_021765</name>
</gene>